<reference evidence="3" key="1">
    <citation type="submission" date="2022-11" db="UniProtKB">
        <authorList>
            <consortium name="WormBaseParasite"/>
        </authorList>
    </citation>
    <scope>IDENTIFICATION</scope>
</reference>
<dbReference type="WBParaSite" id="nRc.2.0.1.t06962-RA">
    <property type="protein sequence ID" value="nRc.2.0.1.t06962-RA"/>
    <property type="gene ID" value="nRc.2.0.1.g06962"/>
</dbReference>
<organism evidence="2 3">
    <name type="scientific">Romanomermis culicivorax</name>
    <name type="common">Nematode worm</name>
    <dbReference type="NCBI Taxonomy" id="13658"/>
    <lineage>
        <taxon>Eukaryota</taxon>
        <taxon>Metazoa</taxon>
        <taxon>Ecdysozoa</taxon>
        <taxon>Nematoda</taxon>
        <taxon>Enoplea</taxon>
        <taxon>Dorylaimia</taxon>
        <taxon>Mermithida</taxon>
        <taxon>Mermithoidea</taxon>
        <taxon>Mermithidae</taxon>
        <taxon>Romanomermis</taxon>
    </lineage>
</organism>
<name>A0A915I0D8_ROMCU</name>
<feature type="region of interest" description="Disordered" evidence="1">
    <location>
        <begin position="52"/>
        <end position="71"/>
    </location>
</feature>
<dbReference type="Proteomes" id="UP000887565">
    <property type="component" value="Unplaced"/>
</dbReference>
<keyword evidence="2" id="KW-1185">Reference proteome</keyword>
<sequence>MKTALFTIRMDIFANRFFFDFVDSEDEDKNIHNFILSFRLEFSNVLKQSQQDKRYAPAHVHRAASGSAATP</sequence>
<evidence type="ECO:0000313" key="3">
    <source>
        <dbReference type="WBParaSite" id="nRc.2.0.1.t06962-RA"/>
    </source>
</evidence>
<evidence type="ECO:0000256" key="1">
    <source>
        <dbReference type="SAM" id="MobiDB-lite"/>
    </source>
</evidence>
<accession>A0A915I0D8</accession>
<proteinExistence type="predicted"/>
<evidence type="ECO:0000313" key="2">
    <source>
        <dbReference type="Proteomes" id="UP000887565"/>
    </source>
</evidence>
<protein>
    <submittedName>
        <fullName evidence="3">Uncharacterized protein</fullName>
    </submittedName>
</protein>
<dbReference type="AlphaFoldDB" id="A0A915I0D8"/>